<sequence length="133" mass="15728">MKPIKIIIIGIITLFAGTFLYFQYKYHTFVDDMVKSTTHIENYKLISKVHDDQQWYANILISKSDGAKLAKLYPFKYGNNPIYLAGKYRNTYIKNKPNCWYYFNDKGQGPYGYILYCLNNNQTQLEIYDLFAN</sequence>
<name>A0A562TPX5_9SPHI</name>
<organism evidence="2 3">
    <name type="scientific">Mucilaginibacter frigoritolerans</name>
    <dbReference type="NCBI Taxonomy" id="652788"/>
    <lineage>
        <taxon>Bacteria</taxon>
        <taxon>Pseudomonadati</taxon>
        <taxon>Bacteroidota</taxon>
        <taxon>Sphingobacteriia</taxon>
        <taxon>Sphingobacteriales</taxon>
        <taxon>Sphingobacteriaceae</taxon>
        <taxon>Mucilaginibacter</taxon>
    </lineage>
</organism>
<evidence type="ECO:0000313" key="3">
    <source>
        <dbReference type="Proteomes" id="UP000317010"/>
    </source>
</evidence>
<dbReference type="EMBL" id="VLLI01000015">
    <property type="protein sequence ID" value="TWI95605.1"/>
    <property type="molecule type" value="Genomic_DNA"/>
</dbReference>
<gene>
    <name evidence="2" type="ORF">JN11_04344</name>
</gene>
<feature type="transmembrane region" description="Helical" evidence="1">
    <location>
        <begin position="6"/>
        <end position="24"/>
    </location>
</feature>
<reference evidence="2 3" key="1">
    <citation type="submission" date="2019-07" db="EMBL/GenBank/DDBJ databases">
        <title>Genomic Encyclopedia of Archaeal and Bacterial Type Strains, Phase II (KMG-II): from individual species to whole genera.</title>
        <authorList>
            <person name="Goeker M."/>
        </authorList>
    </citation>
    <scope>NUCLEOTIDE SEQUENCE [LARGE SCALE GENOMIC DNA]</scope>
    <source>
        <strain evidence="2 3">ATCC BAA-1854</strain>
    </source>
</reference>
<protein>
    <submittedName>
        <fullName evidence="2">Uncharacterized protein</fullName>
    </submittedName>
</protein>
<dbReference type="RefSeq" id="WP_144915993.1">
    <property type="nucleotide sequence ID" value="NZ_VLLI01000015.1"/>
</dbReference>
<keyword evidence="1" id="KW-0812">Transmembrane</keyword>
<comment type="caution">
    <text evidence="2">The sequence shown here is derived from an EMBL/GenBank/DDBJ whole genome shotgun (WGS) entry which is preliminary data.</text>
</comment>
<accession>A0A562TPX5</accession>
<proteinExistence type="predicted"/>
<dbReference type="Proteomes" id="UP000317010">
    <property type="component" value="Unassembled WGS sequence"/>
</dbReference>
<dbReference type="AlphaFoldDB" id="A0A562TPX5"/>
<dbReference type="OrthoDB" id="796687at2"/>
<keyword evidence="3" id="KW-1185">Reference proteome</keyword>
<keyword evidence="1" id="KW-0472">Membrane</keyword>
<evidence type="ECO:0000313" key="2">
    <source>
        <dbReference type="EMBL" id="TWI95605.1"/>
    </source>
</evidence>
<keyword evidence="1" id="KW-1133">Transmembrane helix</keyword>
<evidence type="ECO:0000256" key="1">
    <source>
        <dbReference type="SAM" id="Phobius"/>
    </source>
</evidence>